<proteinExistence type="predicted"/>
<reference evidence="2 3" key="1">
    <citation type="submission" date="2024-03" db="EMBL/GenBank/DDBJ databases">
        <title>A high-quality draft genome sequence of Diaporthe vaccinii, a causative agent of upright dieback and viscid rot disease in cranberry plants.</title>
        <authorList>
            <person name="Sarrasin M."/>
            <person name="Lang B.F."/>
            <person name="Burger G."/>
        </authorList>
    </citation>
    <scope>NUCLEOTIDE SEQUENCE [LARGE SCALE GENOMIC DNA]</scope>
    <source>
        <strain evidence="2 3">IS7</strain>
    </source>
</reference>
<evidence type="ECO:0000313" key="3">
    <source>
        <dbReference type="Proteomes" id="UP001600888"/>
    </source>
</evidence>
<evidence type="ECO:0000313" key="2">
    <source>
        <dbReference type="EMBL" id="KAL2277403.1"/>
    </source>
</evidence>
<name>A0ABR4E4R4_9PEZI</name>
<organism evidence="2 3">
    <name type="scientific">Diaporthe vaccinii</name>
    <dbReference type="NCBI Taxonomy" id="105482"/>
    <lineage>
        <taxon>Eukaryota</taxon>
        <taxon>Fungi</taxon>
        <taxon>Dikarya</taxon>
        <taxon>Ascomycota</taxon>
        <taxon>Pezizomycotina</taxon>
        <taxon>Sordariomycetes</taxon>
        <taxon>Sordariomycetidae</taxon>
        <taxon>Diaporthales</taxon>
        <taxon>Diaporthaceae</taxon>
        <taxon>Diaporthe</taxon>
        <taxon>Diaporthe eres species complex</taxon>
    </lineage>
</organism>
<feature type="region of interest" description="Disordered" evidence="1">
    <location>
        <begin position="19"/>
        <end position="44"/>
    </location>
</feature>
<dbReference type="EMBL" id="JBAWTH010000101">
    <property type="protein sequence ID" value="KAL2277403.1"/>
    <property type="molecule type" value="Genomic_DNA"/>
</dbReference>
<keyword evidence="3" id="KW-1185">Reference proteome</keyword>
<protein>
    <recommendedName>
        <fullName evidence="4">SH3 domain-containing protein</fullName>
    </recommendedName>
</protein>
<gene>
    <name evidence="2" type="ORF">FJTKL_00087</name>
</gene>
<sequence>MTPTAVPWVTSTFTPPSSTTLTAATDLSSTTTTAPPTTRTRPTAVPTPTIYQGKSFTIGKEAYELNEGDILNGVSSSPPADWIRLSFSQTFRPCCITGVVPADWAPGPVNVTLDMYSRFTSPSFQYFTSFIVIVMESAPVSTTSAT</sequence>
<comment type="caution">
    <text evidence="2">The sequence shown here is derived from an EMBL/GenBank/DDBJ whole genome shotgun (WGS) entry which is preliminary data.</text>
</comment>
<evidence type="ECO:0008006" key="4">
    <source>
        <dbReference type="Google" id="ProtNLM"/>
    </source>
</evidence>
<accession>A0ABR4E4R4</accession>
<dbReference type="Proteomes" id="UP001600888">
    <property type="component" value="Unassembled WGS sequence"/>
</dbReference>
<evidence type="ECO:0000256" key="1">
    <source>
        <dbReference type="SAM" id="MobiDB-lite"/>
    </source>
</evidence>